<organism evidence="6 7">
    <name type="scientific">Actinomadura litoris</name>
    <dbReference type="NCBI Taxonomy" id="2678616"/>
    <lineage>
        <taxon>Bacteria</taxon>
        <taxon>Bacillati</taxon>
        <taxon>Actinomycetota</taxon>
        <taxon>Actinomycetes</taxon>
        <taxon>Streptosporangiales</taxon>
        <taxon>Thermomonosporaceae</taxon>
        <taxon>Actinomadura</taxon>
    </lineage>
</organism>
<dbReference type="PANTHER" id="PTHR24421:SF57">
    <property type="entry name" value="HISTIDINE KINASE DIMERISATION AND PHOSPHOACCEPTOR REGION"/>
    <property type="match status" value="1"/>
</dbReference>
<evidence type="ECO:0000256" key="2">
    <source>
        <dbReference type="ARBA" id="ARBA00022777"/>
    </source>
</evidence>
<dbReference type="SUPFAM" id="SSF55874">
    <property type="entry name" value="ATPase domain of HSP90 chaperone/DNA topoisomerase II/histidine kinase"/>
    <property type="match status" value="1"/>
</dbReference>
<dbReference type="InterPro" id="IPR036890">
    <property type="entry name" value="HATPase_C_sf"/>
</dbReference>
<dbReference type="InterPro" id="IPR011712">
    <property type="entry name" value="Sig_transdc_His_kin_sub3_dim/P"/>
</dbReference>
<dbReference type="Gene3D" id="1.20.5.1930">
    <property type="match status" value="1"/>
</dbReference>
<gene>
    <name evidence="6" type="ORF">GNZ18_18970</name>
</gene>
<evidence type="ECO:0000256" key="3">
    <source>
        <dbReference type="ARBA" id="ARBA00023012"/>
    </source>
</evidence>
<dbReference type="PANTHER" id="PTHR24421">
    <property type="entry name" value="NITRATE/NITRITE SENSOR PROTEIN NARX-RELATED"/>
    <property type="match status" value="1"/>
</dbReference>
<evidence type="ECO:0000259" key="4">
    <source>
        <dbReference type="Pfam" id="PF02518"/>
    </source>
</evidence>
<dbReference type="EMBL" id="WOFH01000006">
    <property type="protein sequence ID" value="MUN38672.1"/>
    <property type="molecule type" value="Genomic_DNA"/>
</dbReference>
<keyword evidence="7" id="KW-1185">Reference proteome</keyword>
<evidence type="ECO:0000259" key="5">
    <source>
        <dbReference type="Pfam" id="PF07730"/>
    </source>
</evidence>
<comment type="caution">
    <text evidence="6">The sequence shown here is derived from an EMBL/GenBank/DDBJ whole genome shotgun (WGS) entry which is preliminary data.</text>
</comment>
<dbReference type="Proteomes" id="UP000432015">
    <property type="component" value="Unassembled WGS sequence"/>
</dbReference>
<dbReference type="GO" id="GO:0016020">
    <property type="term" value="C:membrane"/>
    <property type="evidence" value="ECO:0007669"/>
    <property type="project" value="InterPro"/>
</dbReference>
<feature type="domain" description="Signal transduction histidine kinase subgroup 3 dimerisation and phosphoacceptor" evidence="5">
    <location>
        <begin position="21"/>
        <end position="72"/>
    </location>
</feature>
<dbReference type="GO" id="GO:0000155">
    <property type="term" value="F:phosphorelay sensor kinase activity"/>
    <property type="evidence" value="ECO:0007669"/>
    <property type="project" value="InterPro"/>
</dbReference>
<keyword evidence="2" id="KW-0418">Kinase</keyword>
<dbReference type="RefSeq" id="WP_156217831.1">
    <property type="nucleotide sequence ID" value="NZ_WOFH01000006.1"/>
</dbReference>
<evidence type="ECO:0000313" key="6">
    <source>
        <dbReference type="EMBL" id="MUN38672.1"/>
    </source>
</evidence>
<sequence>MDRREKNGKVAWELTAGIEEERQRLRREIHDQMAPALAALRLRFDLAREVVADGAGGPDPLDSLDSVDEAIRNLGEALSGLLAAIDGAFPAELARLGLIGALADLGAFLSLADLRIEADENELLEMSPACEVAAYKIAAEALTNARKYSSDRSAVVRIDRQDGDIVLQVSSAIGSERERHPSYGVGFRSMRERAAALGGKCNVRATDEGMVVRARIPSRPA</sequence>
<evidence type="ECO:0008006" key="8">
    <source>
        <dbReference type="Google" id="ProtNLM"/>
    </source>
</evidence>
<dbReference type="Gene3D" id="3.30.565.10">
    <property type="entry name" value="Histidine kinase-like ATPase, C-terminal domain"/>
    <property type="match status" value="1"/>
</dbReference>
<proteinExistence type="predicted"/>
<keyword evidence="3" id="KW-0902">Two-component regulatory system</keyword>
<name>A0A7K1L2N8_9ACTN</name>
<dbReference type="Pfam" id="PF07730">
    <property type="entry name" value="HisKA_3"/>
    <property type="match status" value="1"/>
</dbReference>
<dbReference type="CDD" id="cd16917">
    <property type="entry name" value="HATPase_UhpB-NarQ-NarX-like"/>
    <property type="match status" value="1"/>
</dbReference>
<accession>A0A7K1L2N8</accession>
<feature type="domain" description="Histidine kinase/HSP90-like ATPase" evidence="4">
    <location>
        <begin position="133"/>
        <end position="218"/>
    </location>
</feature>
<dbReference type="Pfam" id="PF02518">
    <property type="entry name" value="HATPase_c"/>
    <property type="match status" value="1"/>
</dbReference>
<evidence type="ECO:0000313" key="7">
    <source>
        <dbReference type="Proteomes" id="UP000432015"/>
    </source>
</evidence>
<protein>
    <recommendedName>
        <fullName evidence="8">Histidine kinase</fullName>
    </recommendedName>
</protein>
<reference evidence="6 7" key="1">
    <citation type="submission" date="2019-11" db="EMBL/GenBank/DDBJ databases">
        <authorList>
            <person name="Cao P."/>
        </authorList>
    </citation>
    <scope>NUCLEOTIDE SEQUENCE [LARGE SCALE GENOMIC DNA]</scope>
    <source>
        <strain evidence="6 7">NEAU-AAG5</strain>
    </source>
</reference>
<keyword evidence="1" id="KW-0808">Transferase</keyword>
<dbReference type="GO" id="GO:0046983">
    <property type="term" value="F:protein dimerization activity"/>
    <property type="evidence" value="ECO:0007669"/>
    <property type="project" value="InterPro"/>
</dbReference>
<evidence type="ECO:0000256" key="1">
    <source>
        <dbReference type="ARBA" id="ARBA00022679"/>
    </source>
</evidence>
<dbReference type="InterPro" id="IPR050482">
    <property type="entry name" value="Sensor_HK_TwoCompSys"/>
</dbReference>
<dbReference type="AlphaFoldDB" id="A0A7K1L2N8"/>
<dbReference type="InterPro" id="IPR003594">
    <property type="entry name" value="HATPase_dom"/>
</dbReference>